<evidence type="ECO:0000256" key="1">
    <source>
        <dbReference type="SAM" id="MobiDB-lite"/>
    </source>
</evidence>
<dbReference type="GO" id="GO:0141166">
    <property type="term" value="P:chromosomal 5-methylcytosine DNA demethylation pathway"/>
    <property type="evidence" value="ECO:0007669"/>
    <property type="project" value="InterPro"/>
</dbReference>
<dbReference type="InterPro" id="IPR044811">
    <property type="entry name" value="DME/ROS1"/>
</dbReference>
<feature type="compositionally biased region" description="Basic and acidic residues" evidence="1">
    <location>
        <begin position="429"/>
        <end position="442"/>
    </location>
</feature>
<accession>A0AAE1W2Q7</accession>
<organism evidence="2 3">
    <name type="scientific">Sesamum angolense</name>
    <dbReference type="NCBI Taxonomy" id="2727404"/>
    <lineage>
        <taxon>Eukaryota</taxon>
        <taxon>Viridiplantae</taxon>
        <taxon>Streptophyta</taxon>
        <taxon>Embryophyta</taxon>
        <taxon>Tracheophyta</taxon>
        <taxon>Spermatophyta</taxon>
        <taxon>Magnoliopsida</taxon>
        <taxon>eudicotyledons</taxon>
        <taxon>Gunneridae</taxon>
        <taxon>Pentapetalae</taxon>
        <taxon>asterids</taxon>
        <taxon>lamiids</taxon>
        <taxon>Lamiales</taxon>
        <taxon>Pedaliaceae</taxon>
        <taxon>Sesamum</taxon>
    </lineage>
</organism>
<reference evidence="2" key="1">
    <citation type="submission" date="2020-06" db="EMBL/GenBank/DDBJ databases">
        <authorList>
            <person name="Li T."/>
            <person name="Hu X."/>
            <person name="Zhang T."/>
            <person name="Song X."/>
            <person name="Zhang H."/>
            <person name="Dai N."/>
            <person name="Sheng W."/>
            <person name="Hou X."/>
            <person name="Wei L."/>
        </authorList>
    </citation>
    <scope>NUCLEOTIDE SEQUENCE</scope>
    <source>
        <strain evidence="2">K16</strain>
        <tissue evidence="2">Leaf</tissue>
    </source>
</reference>
<feature type="compositionally biased region" description="Polar residues" evidence="1">
    <location>
        <begin position="302"/>
        <end position="311"/>
    </location>
</feature>
<proteinExistence type="predicted"/>
<dbReference type="AlphaFoldDB" id="A0AAE1W2Q7"/>
<feature type="compositionally biased region" description="Basic residues" evidence="1">
    <location>
        <begin position="390"/>
        <end position="399"/>
    </location>
</feature>
<comment type="caution">
    <text evidence="2">The sequence shown here is derived from an EMBL/GenBank/DDBJ whole genome shotgun (WGS) entry which is preliminary data.</text>
</comment>
<feature type="region of interest" description="Disordered" evidence="1">
    <location>
        <begin position="1023"/>
        <end position="1046"/>
    </location>
</feature>
<dbReference type="GO" id="GO:0035514">
    <property type="term" value="F:DNA demethylase activity"/>
    <property type="evidence" value="ECO:0007669"/>
    <property type="project" value="InterPro"/>
</dbReference>
<dbReference type="PANTHER" id="PTHR46213">
    <property type="entry name" value="TRANSCRIPTIONAL ACTIVATOR DEMETER"/>
    <property type="match status" value="1"/>
</dbReference>
<evidence type="ECO:0000313" key="3">
    <source>
        <dbReference type="Proteomes" id="UP001289374"/>
    </source>
</evidence>
<dbReference type="PANTHER" id="PTHR46213:SF24">
    <property type="entry name" value="HHH-GPD DOMAIN-CONTAINING PROTEIN"/>
    <property type="match status" value="1"/>
</dbReference>
<dbReference type="GO" id="GO:0019104">
    <property type="term" value="F:DNA N-glycosylase activity"/>
    <property type="evidence" value="ECO:0007669"/>
    <property type="project" value="InterPro"/>
</dbReference>
<evidence type="ECO:0000313" key="2">
    <source>
        <dbReference type="EMBL" id="KAK4385627.1"/>
    </source>
</evidence>
<feature type="region of interest" description="Disordered" evidence="1">
    <location>
        <begin position="353"/>
        <end position="457"/>
    </location>
</feature>
<dbReference type="Proteomes" id="UP001289374">
    <property type="component" value="Unassembled WGS sequence"/>
</dbReference>
<dbReference type="EMBL" id="JACGWL010000016">
    <property type="protein sequence ID" value="KAK4385627.1"/>
    <property type="molecule type" value="Genomic_DNA"/>
</dbReference>
<keyword evidence="3" id="KW-1185">Reference proteome</keyword>
<name>A0AAE1W2Q7_9LAMI</name>
<reference evidence="2" key="2">
    <citation type="journal article" date="2024" name="Plant">
        <title>Genomic evolution and insights into agronomic trait innovations of Sesamum species.</title>
        <authorList>
            <person name="Miao H."/>
            <person name="Wang L."/>
            <person name="Qu L."/>
            <person name="Liu H."/>
            <person name="Sun Y."/>
            <person name="Le M."/>
            <person name="Wang Q."/>
            <person name="Wei S."/>
            <person name="Zheng Y."/>
            <person name="Lin W."/>
            <person name="Duan Y."/>
            <person name="Cao H."/>
            <person name="Xiong S."/>
            <person name="Wang X."/>
            <person name="Wei L."/>
            <person name="Li C."/>
            <person name="Ma Q."/>
            <person name="Ju M."/>
            <person name="Zhao R."/>
            <person name="Li G."/>
            <person name="Mu C."/>
            <person name="Tian Q."/>
            <person name="Mei H."/>
            <person name="Zhang T."/>
            <person name="Gao T."/>
            <person name="Zhang H."/>
        </authorList>
    </citation>
    <scope>NUCLEOTIDE SEQUENCE</scope>
    <source>
        <strain evidence="2">K16</strain>
    </source>
</reference>
<feature type="region of interest" description="Disordered" evidence="1">
    <location>
        <begin position="286"/>
        <end position="311"/>
    </location>
</feature>
<protein>
    <submittedName>
        <fullName evidence="2">Transcriptional activator DEMETER</fullName>
    </submittedName>
</protein>
<sequence>MNLGKGFSVPWEKGVMQNGEIWIPATPEKPVLQRGNSAQSEIPETQIGEGNWQDLLGIYTGLLQNEAANGQPQKFNPNVVLGPNGRERSVQGVAPVETYNRLQQNYNPTAVVPVSTRVQSSRDVAPVGNYNRLPWNFNSSDRISINIMDRNIQDVRTLQHSRSLNQNAGGVGSSVQNVGEAIPPQKVNSLAELMGMRSATRALPPNLAPNESTYVVGRPTSICLHPQGERNQMAYASVGGKHQKNHILHAIGDGDGYNLHETPNSRLAVPCWPNYNINIRPRLEAGESSSASRPFPLGPVTPDQQKQPKNYQIIQVPSLLIDETSTRDKDKQDIAVLSAQPQILERECNEFSFNTLDKPTGGVLTPPKEKNNAGGENGGIDLNETPQQKPPKRRKHRPKVVVEGKPKRTPKPAAKKSSTPDENPTTKKNTGEQKESQGREFDYQAQDNEGSKRPCNLNLDSHIAERSKELNEPSASTAQIGQQKTCAPPLLTSTLNIIARSLNVRNASINQNSGSNRYSQVRNPINGGLAQLVIQANTIAPNLECRRQSTFRDTPQLLEDLVNVTKQQGSKREHSQPELRQPHAITLMGSQLWSHGVPATDNCDRDSSILLQNGFETGKKKKIDEKFHGTLSSMPSGITAVDNFSGQIESRRNTIFPAQSSRMHQNSGLTNSDSKELSNCRNSNDKLNMVTCDWYKTYPDFRHKFQQQPASFQVHLCAERMAQNTSSLAKEKSTNSLTAINVFSKSRRNSRIYGHSSKKVTGSEEENRTLSYIDEIADRMKDLCINDKGKGIERREQTALVPYRGDGAIVPFEEFDPVKKRKPRPRVDLDPETNRLWNLLMGKEGSASAETMETDKQKWWEEERKVFRGRVDSFIARMHLVQGDRRFSKWKGSVVDSVIGVFLTQNVSDHLSSSAFMSLAAKFPIKSKTMRQPCCENGESPSVECHEVRITYPDGTTYDHRILRQPSYNQSSVTSAESSEYRGENVMTEKRTSIISDHTRRTEEEIVSSQSSSESFIFQASEDIRSSSGSNSEAEDGWNFSKNLVI</sequence>
<gene>
    <name evidence="2" type="ORF">Sango_2686700</name>
</gene>